<evidence type="ECO:0000313" key="3">
    <source>
        <dbReference type="Proteomes" id="UP000198542"/>
    </source>
</evidence>
<dbReference type="Proteomes" id="UP000198542">
    <property type="component" value="Unassembled WGS sequence"/>
</dbReference>
<accession>A0A231GJH2</accession>
<evidence type="ECO:0000256" key="1">
    <source>
        <dbReference type="SAM" id="Phobius"/>
    </source>
</evidence>
<protein>
    <submittedName>
        <fullName evidence="2">Uncharacterized protein</fullName>
    </submittedName>
</protein>
<reference evidence="3" key="1">
    <citation type="submission" date="2016-10" db="EMBL/GenBank/DDBJ databases">
        <authorList>
            <person name="Varghese N."/>
            <person name="Submissions S."/>
        </authorList>
    </citation>
    <scope>NUCLEOTIDE SEQUENCE [LARGE SCALE GENOMIC DNA]</scope>
    <source>
        <strain evidence="3">BS3660</strain>
    </source>
</reference>
<name>A0A231GJH2_PSEJE</name>
<dbReference type="AlphaFoldDB" id="A0A231GJH2"/>
<dbReference type="RefSeq" id="WP_090453410.1">
    <property type="nucleotide sequence ID" value="NZ_FNTC01000002.1"/>
</dbReference>
<evidence type="ECO:0000313" key="2">
    <source>
        <dbReference type="EMBL" id="SEB83082.1"/>
    </source>
</evidence>
<organism evidence="2 3">
    <name type="scientific">Pseudomonas jessenii</name>
    <dbReference type="NCBI Taxonomy" id="77298"/>
    <lineage>
        <taxon>Bacteria</taxon>
        <taxon>Pseudomonadati</taxon>
        <taxon>Pseudomonadota</taxon>
        <taxon>Gammaproteobacteria</taxon>
        <taxon>Pseudomonadales</taxon>
        <taxon>Pseudomonadaceae</taxon>
        <taxon>Pseudomonas</taxon>
    </lineage>
</organism>
<keyword evidence="1" id="KW-1133">Transmembrane helix</keyword>
<sequence length="215" mass="24047">MQTQHLIIIATCSAIGLLLMAYFIREAALRALARSYSRGLDERNALHSLRIEALNSDIADLNRLHCSDQKRLAELARQARAIRATPFLKSDHLTLLEIATTLRLAKDTWDAFPGTEAYRVKAINQAHFVGTLAYRLLDSISSAAALNGNSLDTQIIEWLDKRGTFYAEPELSSISFPHDADTEGYRHLRDALREAFELDMNRQAVDLGQLPAEVA</sequence>
<keyword evidence="1" id="KW-0812">Transmembrane</keyword>
<dbReference type="EMBL" id="FNTC01000002">
    <property type="protein sequence ID" value="SEB83082.1"/>
    <property type="molecule type" value="Genomic_DNA"/>
</dbReference>
<proteinExistence type="predicted"/>
<feature type="transmembrane region" description="Helical" evidence="1">
    <location>
        <begin position="6"/>
        <end position="24"/>
    </location>
</feature>
<keyword evidence="3" id="KW-1185">Reference proteome</keyword>
<gene>
    <name evidence="2" type="ORF">SAMN04490187_2135</name>
</gene>
<keyword evidence="1" id="KW-0472">Membrane</keyword>